<keyword evidence="8" id="KW-1185">Reference proteome</keyword>
<evidence type="ECO:0000259" key="5">
    <source>
        <dbReference type="PROSITE" id="PS50030"/>
    </source>
</evidence>
<evidence type="ECO:0000256" key="2">
    <source>
        <dbReference type="ARBA" id="ARBA00022490"/>
    </source>
</evidence>
<dbReference type="PROSITE" id="PS00028">
    <property type="entry name" value="ZINC_FINGER_C2H2_1"/>
    <property type="match status" value="1"/>
</dbReference>
<reference evidence="8" key="2">
    <citation type="submission" date="2015-01" db="EMBL/GenBank/DDBJ databases">
        <title>Evolutionary Origins and Diversification of the Mycorrhizal Mutualists.</title>
        <authorList>
            <consortium name="DOE Joint Genome Institute"/>
            <consortium name="Mycorrhizal Genomics Consortium"/>
            <person name="Kohler A."/>
            <person name="Kuo A."/>
            <person name="Nagy L.G."/>
            <person name="Floudas D."/>
            <person name="Copeland A."/>
            <person name="Barry K.W."/>
            <person name="Cichocki N."/>
            <person name="Veneault-Fourrey C."/>
            <person name="LaButti K."/>
            <person name="Lindquist E.A."/>
            <person name="Lipzen A."/>
            <person name="Lundell T."/>
            <person name="Morin E."/>
            <person name="Murat C."/>
            <person name="Riley R."/>
            <person name="Ohm R."/>
            <person name="Sun H."/>
            <person name="Tunlid A."/>
            <person name="Henrissat B."/>
            <person name="Grigoriev I.V."/>
            <person name="Hibbett D.S."/>
            <person name="Martin F."/>
        </authorList>
    </citation>
    <scope>NUCLEOTIDE SEQUENCE [LARGE SCALE GENOMIC DNA]</scope>
    <source>
        <strain evidence="8">h7</strain>
    </source>
</reference>
<evidence type="ECO:0000256" key="1">
    <source>
        <dbReference type="ARBA" id="ARBA00004496"/>
    </source>
</evidence>
<dbReference type="GO" id="GO:0005634">
    <property type="term" value="C:nucleus"/>
    <property type="evidence" value="ECO:0007669"/>
    <property type="project" value="TreeGrafter"/>
</dbReference>
<dbReference type="InterPro" id="IPR029071">
    <property type="entry name" value="Ubiquitin-like_domsf"/>
</dbReference>
<dbReference type="GO" id="GO:0005737">
    <property type="term" value="C:cytoplasm"/>
    <property type="evidence" value="ECO:0007669"/>
    <property type="project" value="UniProtKB-SubCell"/>
</dbReference>
<dbReference type="SMART" id="SM00166">
    <property type="entry name" value="UBX"/>
    <property type="match status" value="1"/>
</dbReference>
<dbReference type="SUPFAM" id="SSF54236">
    <property type="entry name" value="Ubiquitin-like"/>
    <property type="match status" value="1"/>
</dbReference>
<dbReference type="InterPro" id="IPR013087">
    <property type="entry name" value="Znf_C2H2_type"/>
</dbReference>
<comment type="subcellular location">
    <subcellularLocation>
        <location evidence="1">Cytoplasm</location>
    </subcellularLocation>
</comment>
<dbReference type="PANTHER" id="PTHR46340:SF1">
    <property type="entry name" value="UBX DOMAIN-CONTAINING PROTEIN 1"/>
    <property type="match status" value="1"/>
</dbReference>
<dbReference type="GO" id="GO:0032435">
    <property type="term" value="P:negative regulation of proteasomal ubiquitin-dependent protein catabolic process"/>
    <property type="evidence" value="ECO:0007669"/>
    <property type="project" value="TreeGrafter"/>
</dbReference>
<feature type="compositionally biased region" description="Basic and acidic residues" evidence="4">
    <location>
        <begin position="214"/>
        <end position="226"/>
    </location>
</feature>
<proteinExistence type="predicted"/>
<evidence type="ECO:0000256" key="4">
    <source>
        <dbReference type="SAM" id="MobiDB-lite"/>
    </source>
</evidence>
<dbReference type="AlphaFoldDB" id="A0A0C2YTT4"/>
<evidence type="ECO:0000313" key="8">
    <source>
        <dbReference type="Proteomes" id="UP000053424"/>
    </source>
</evidence>
<dbReference type="InterPro" id="IPR001012">
    <property type="entry name" value="UBX_dom"/>
</dbReference>
<feature type="region of interest" description="Disordered" evidence="4">
    <location>
        <begin position="214"/>
        <end position="257"/>
    </location>
</feature>
<dbReference type="STRING" id="686832.A0A0C2YTT4"/>
<accession>A0A0C2YTT4</accession>
<dbReference type="PROSITE" id="PS50030">
    <property type="entry name" value="UBA"/>
    <property type="match status" value="1"/>
</dbReference>
<gene>
    <name evidence="7" type="ORF">M413DRAFT_442422</name>
</gene>
<feature type="domain" description="UBX" evidence="6">
    <location>
        <begin position="256"/>
        <end position="336"/>
    </location>
</feature>
<dbReference type="EMBL" id="KN831773">
    <property type="protein sequence ID" value="KIM44442.1"/>
    <property type="molecule type" value="Genomic_DNA"/>
</dbReference>
<dbReference type="Gene3D" id="3.10.20.90">
    <property type="entry name" value="Phosphatidylinositol 3-kinase Catalytic Subunit, Chain A, domain 1"/>
    <property type="match status" value="1"/>
</dbReference>
<evidence type="ECO:0000256" key="3">
    <source>
        <dbReference type="ARBA" id="ARBA00023054"/>
    </source>
</evidence>
<dbReference type="Gene3D" id="1.10.8.10">
    <property type="entry name" value="DNA helicase RuvA subunit, C-terminal domain"/>
    <property type="match status" value="1"/>
</dbReference>
<feature type="region of interest" description="Disordered" evidence="4">
    <location>
        <begin position="142"/>
        <end position="174"/>
    </location>
</feature>
<evidence type="ECO:0000259" key="6">
    <source>
        <dbReference type="PROSITE" id="PS50033"/>
    </source>
</evidence>
<evidence type="ECO:0008006" key="9">
    <source>
        <dbReference type="Google" id="ProtNLM"/>
    </source>
</evidence>
<feature type="region of interest" description="Disordered" evidence="4">
    <location>
        <begin position="46"/>
        <end position="67"/>
    </location>
</feature>
<name>A0A0C2YTT4_HEBCY</name>
<dbReference type="HOGENOM" id="CLU_047594_0_0_1"/>
<feature type="domain" description="UBA" evidence="5">
    <location>
        <begin position="6"/>
        <end position="40"/>
    </location>
</feature>
<organism evidence="7 8">
    <name type="scientific">Hebeloma cylindrosporum</name>
    <dbReference type="NCBI Taxonomy" id="76867"/>
    <lineage>
        <taxon>Eukaryota</taxon>
        <taxon>Fungi</taxon>
        <taxon>Dikarya</taxon>
        <taxon>Basidiomycota</taxon>
        <taxon>Agaricomycotina</taxon>
        <taxon>Agaricomycetes</taxon>
        <taxon>Agaricomycetidae</taxon>
        <taxon>Agaricales</taxon>
        <taxon>Agaricineae</taxon>
        <taxon>Hymenogastraceae</taxon>
        <taxon>Hebeloma</taxon>
    </lineage>
</organism>
<keyword evidence="2" id="KW-0963">Cytoplasm</keyword>
<dbReference type="PROSITE" id="PS50033">
    <property type="entry name" value="UBX"/>
    <property type="match status" value="1"/>
</dbReference>
<dbReference type="InterPro" id="IPR009060">
    <property type="entry name" value="UBA-like_sf"/>
</dbReference>
<dbReference type="SUPFAM" id="SSF46934">
    <property type="entry name" value="UBA-like"/>
    <property type="match status" value="1"/>
</dbReference>
<sequence>MAGDKDTLLSMGFDPARVEWALKATGNRGLQPAMDHILEHEGQAVPDLGGVSEQPAGRAPMDVDEDDEDAEALKSLGVLKGNAVEAKSIKCSLCGKVFKNTALANFHAEKSGHDQFEESTEEIKPLTEEEKKQRLEELREKMAEKRAKKAVEEAKEHKANEALRRKAGKDMNKIKEDMKLKEALKEAEAKKREKIEDAKAKAAIKAQIEADKKARAEKAAREKALRDGQPLPEASGSANPPRPAAVAAPTSGVAGKDFKETRLQIRLSTGGQPYTTTLSSDASLREVAEFLGGQLHTIDVDTVTLAQHFPRKVFARADFEKSLKELGLTPSAVLIATP</sequence>
<dbReference type="Proteomes" id="UP000053424">
    <property type="component" value="Unassembled WGS sequence"/>
</dbReference>
<keyword evidence="3" id="KW-0175">Coiled coil</keyword>
<reference evidence="7 8" key="1">
    <citation type="submission" date="2014-04" db="EMBL/GenBank/DDBJ databases">
        <authorList>
            <consortium name="DOE Joint Genome Institute"/>
            <person name="Kuo A."/>
            <person name="Gay G."/>
            <person name="Dore J."/>
            <person name="Kohler A."/>
            <person name="Nagy L.G."/>
            <person name="Floudas D."/>
            <person name="Copeland A."/>
            <person name="Barry K.W."/>
            <person name="Cichocki N."/>
            <person name="Veneault-Fourrey C."/>
            <person name="LaButti K."/>
            <person name="Lindquist E.A."/>
            <person name="Lipzen A."/>
            <person name="Lundell T."/>
            <person name="Morin E."/>
            <person name="Murat C."/>
            <person name="Sun H."/>
            <person name="Tunlid A."/>
            <person name="Henrissat B."/>
            <person name="Grigoriev I.V."/>
            <person name="Hibbett D.S."/>
            <person name="Martin F."/>
            <person name="Nordberg H.P."/>
            <person name="Cantor M.N."/>
            <person name="Hua S.X."/>
        </authorList>
    </citation>
    <scope>NUCLEOTIDE SEQUENCE [LARGE SCALE GENOMIC DNA]</scope>
    <source>
        <strain evidence="8">h7</strain>
    </source>
</reference>
<evidence type="ECO:0000313" key="7">
    <source>
        <dbReference type="EMBL" id="KIM44442.1"/>
    </source>
</evidence>
<dbReference type="GO" id="GO:1903094">
    <property type="term" value="P:negative regulation of protein K48-linked deubiquitination"/>
    <property type="evidence" value="ECO:0007669"/>
    <property type="project" value="TreeGrafter"/>
</dbReference>
<dbReference type="GO" id="GO:0031397">
    <property type="term" value="P:negative regulation of protein ubiquitination"/>
    <property type="evidence" value="ECO:0007669"/>
    <property type="project" value="TreeGrafter"/>
</dbReference>
<dbReference type="PANTHER" id="PTHR46340">
    <property type="entry name" value="UBX DOMAIN-CONTAINING PROTEIN 1"/>
    <property type="match status" value="1"/>
</dbReference>
<dbReference type="Pfam" id="PF22562">
    <property type="entry name" value="UBA_7"/>
    <property type="match status" value="1"/>
</dbReference>
<dbReference type="GO" id="GO:0036435">
    <property type="term" value="F:K48-linked polyubiquitin modification-dependent protein binding"/>
    <property type="evidence" value="ECO:0007669"/>
    <property type="project" value="TreeGrafter"/>
</dbReference>
<dbReference type="Pfam" id="PF00789">
    <property type="entry name" value="UBX"/>
    <property type="match status" value="1"/>
</dbReference>
<dbReference type="InterPro" id="IPR015940">
    <property type="entry name" value="UBA"/>
</dbReference>
<protein>
    <recommendedName>
        <fullName evidence="9">UBX domain-containing protein</fullName>
    </recommendedName>
</protein>
<dbReference type="OrthoDB" id="10254930at2759"/>